<dbReference type="Pfam" id="PF03734">
    <property type="entry name" value="YkuD"/>
    <property type="match status" value="1"/>
</dbReference>
<accession>A0A1G8J8W0</accession>
<evidence type="ECO:0000259" key="10">
    <source>
        <dbReference type="PROSITE" id="PS52029"/>
    </source>
</evidence>
<dbReference type="PROSITE" id="PS52029">
    <property type="entry name" value="LD_TPASE"/>
    <property type="match status" value="1"/>
</dbReference>
<dbReference type="Gene3D" id="2.60.40.3780">
    <property type="match status" value="1"/>
</dbReference>
<keyword evidence="9" id="KW-0472">Membrane</keyword>
<dbReference type="CDD" id="cd13432">
    <property type="entry name" value="LDT_IgD_like_2"/>
    <property type="match status" value="1"/>
</dbReference>
<proteinExistence type="predicted"/>
<dbReference type="InterPro" id="IPR005490">
    <property type="entry name" value="LD_TPept_cat_dom"/>
</dbReference>
<keyword evidence="12" id="KW-1185">Reference proteome</keyword>
<dbReference type="Proteomes" id="UP000199258">
    <property type="component" value="Unassembled WGS sequence"/>
</dbReference>
<feature type="compositionally biased region" description="Low complexity" evidence="8">
    <location>
        <begin position="47"/>
        <end position="63"/>
    </location>
</feature>
<keyword evidence="4 7" id="KW-0573">Peptidoglycan synthesis</keyword>
<keyword evidence="6 7" id="KW-0961">Cell wall biogenesis/degradation</keyword>
<dbReference type="GO" id="GO:0071555">
    <property type="term" value="P:cell wall organization"/>
    <property type="evidence" value="ECO:0007669"/>
    <property type="project" value="UniProtKB-UniRule"/>
</dbReference>
<dbReference type="SUPFAM" id="SSF141523">
    <property type="entry name" value="L,D-transpeptidase catalytic domain-like"/>
    <property type="match status" value="1"/>
</dbReference>
<keyword evidence="9" id="KW-0812">Transmembrane</keyword>
<evidence type="ECO:0000256" key="1">
    <source>
        <dbReference type="ARBA" id="ARBA00004752"/>
    </source>
</evidence>
<dbReference type="GO" id="GO:0005576">
    <property type="term" value="C:extracellular region"/>
    <property type="evidence" value="ECO:0007669"/>
    <property type="project" value="TreeGrafter"/>
</dbReference>
<dbReference type="OrthoDB" id="5242354at2"/>
<dbReference type="PANTHER" id="PTHR30582:SF2">
    <property type="entry name" value="L,D-TRANSPEPTIDASE YCIB-RELATED"/>
    <property type="match status" value="1"/>
</dbReference>
<feature type="active site" description="Nucleophile" evidence="7">
    <location>
        <position position="375"/>
    </location>
</feature>
<dbReference type="GO" id="GO:0008360">
    <property type="term" value="P:regulation of cell shape"/>
    <property type="evidence" value="ECO:0007669"/>
    <property type="project" value="UniProtKB-UniRule"/>
</dbReference>
<evidence type="ECO:0000256" key="2">
    <source>
        <dbReference type="ARBA" id="ARBA00022679"/>
    </source>
</evidence>
<dbReference type="UniPathway" id="UPA00219"/>
<feature type="region of interest" description="Disordered" evidence="8">
    <location>
        <begin position="47"/>
        <end position="91"/>
    </location>
</feature>
<dbReference type="Gene3D" id="2.60.40.3710">
    <property type="match status" value="1"/>
</dbReference>
<dbReference type="InterPro" id="IPR050979">
    <property type="entry name" value="LD-transpeptidase"/>
</dbReference>
<evidence type="ECO:0000256" key="7">
    <source>
        <dbReference type="PROSITE-ProRule" id="PRU01373"/>
    </source>
</evidence>
<dbReference type="GO" id="GO:0071972">
    <property type="term" value="F:peptidoglycan L,D-transpeptidase activity"/>
    <property type="evidence" value="ECO:0007669"/>
    <property type="project" value="TreeGrafter"/>
</dbReference>
<dbReference type="RefSeq" id="WP_090586662.1">
    <property type="nucleotide sequence ID" value="NZ_FNDT01000008.1"/>
</dbReference>
<evidence type="ECO:0000256" key="9">
    <source>
        <dbReference type="SAM" id="Phobius"/>
    </source>
</evidence>
<organism evidence="11 12">
    <name type="scientific">Arthrobacter subterraneus</name>
    <dbReference type="NCBI Taxonomy" id="335973"/>
    <lineage>
        <taxon>Bacteria</taxon>
        <taxon>Bacillati</taxon>
        <taxon>Actinomycetota</taxon>
        <taxon>Actinomycetes</taxon>
        <taxon>Micrococcales</taxon>
        <taxon>Micrococcaceae</taxon>
        <taxon>Arthrobacter</taxon>
    </lineage>
</organism>
<evidence type="ECO:0000256" key="6">
    <source>
        <dbReference type="ARBA" id="ARBA00023316"/>
    </source>
</evidence>
<evidence type="ECO:0000256" key="3">
    <source>
        <dbReference type="ARBA" id="ARBA00022960"/>
    </source>
</evidence>
<evidence type="ECO:0000256" key="8">
    <source>
        <dbReference type="SAM" id="MobiDB-lite"/>
    </source>
</evidence>
<comment type="pathway">
    <text evidence="1 7">Cell wall biogenesis; peptidoglycan biosynthesis.</text>
</comment>
<evidence type="ECO:0000313" key="12">
    <source>
        <dbReference type="Proteomes" id="UP000199258"/>
    </source>
</evidence>
<sequence>MSNVSEEDQPQRRGLKIAALIVAGLLVVGGGIVGAITAPSWANFGNEPAAAPSSSPSATASQEPEAEESEEPAAEEFTFGVTPTDGAANVNPATLPEIRAEEAAIKDVSLVPVLGGEPVAGTLSGDASSWKADGPLAFATEYSFSFVLVDSAGGEHRQEQTFTTVQPENEANAWMYPAPGSTVGTGQAIEITFSEPVTNKDAVEKAITITSTSGQEGAFYWLNDTEVRYRAQEYWAPHSTITVDMQLFGVDFGNGMIGNFNDTYSFKTHNTRLAVVDNATKEMKVFIDGKLERTFPVTLGTEEWPSFYGLYTVMEQYERTKFTAESIGLKPEDPAYYPPTEVNFASRISNGGAFVHEALPAAQSVLGIANVSHGCVGMSPEGAKYFYDVFGPGDMLEIRNTDTGPVQVWDGFGDWNLSWSEWTSQGA</sequence>
<gene>
    <name evidence="11" type="ORF">SAMN04488693_10888</name>
</gene>
<dbReference type="GO" id="GO:0016746">
    <property type="term" value="F:acyltransferase activity"/>
    <property type="evidence" value="ECO:0007669"/>
    <property type="project" value="UniProtKB-KW"/>
</dbReference>
<dbReference type="InterPro" id="IPR041280">
    <property type="entry name" value="Big_10"/>
</dbReference>
<dbReference type="InterPro" id="IPR038063">
    <property type="entry name" value="Transpep_catalytic_dom"/>
</dbReference>
<protein>
    <submittedName>
        <fullName evidence="11">Lipoprotein-anchoring transpeptidase ErfK/SrfK</fullName>
    </submittedName>
</protein>
<dbReference type="Pfam" id="PF17964">
    <property type="entry name" value="Big_10"/>
    <property type="match status" value="1"/>
</dbReference>
<dbReference type="EMBL" id="FNDT01000008">
    <property type="protein sequence ID" value="SDI27694.1"/>
    <property type="molecule type" value="Genomic_DNA"/>
</dbReference>
<evidence type="ECO:0000256" key="4">
    <source>
        <dbReference type="ARBA" id="ARBA00022984"/>
    </source>
</evidence>
<feature type="domain" description="L,D-TPase catalytic" evidence="10">
    <location>
        <begin position="272"/>
        <end position="399"/>
    </location>
</feature>
<feature type="active site" description="Proton donor/acceptor" evidence="7">
    <location>
        <position position="356"/>
    </location>
</feature>
<keyword evidence="11" id="KW-0449">Lipoprotein</keyword>
<dbReference type="AlphaFoldDB" id="A0A1G8J8W0"/>
<evidence type="ECO:0000313" key="11">
    <source>
        <dbReference type="EMBL" id="SDI27694.1"/>
    </source>
</evidence>
<dbReference type="GO" id="GO:0018104">
    <property type="term" value="P:peptidoglycan-protein cross-linking"/>
    <property type="evidence" value="ECO:0007669"/>
    <property type="project" value="TreeGrafter"/>
</dbReference>
<feature type="compositionally biased region" description="Acidic residues" evidence="8">
    <location>
        <begin position="64"/>
        <end position="74"/>
    </location>
</feature>
<name>A0A1G8J8W0_9MICC</name>
<keyword evidence="3 7" id="KW-0133">Cell shape</keyword>
<feature type="transmembrane region" description="Helical" evidence="9">
    <location>
        <begin position="17"/>
        <end position="42"/>
    </location>
</feature>
<dbReference type="PANTHER" id="PTHR30582">
    <property type="entry name" value="L,D-TRANSPEPTIDASE"/>
    <property type="match status" value="1"/>
</dbReference>
<dbReference type="CDD" id="cd16913">
    <property type="entry name" value="YkuD_like"/>
    <property type="match status" value="1"/>
</dbReference>
<keyword evidence="2" id="KW-0808">Transferase</keyword>
<evidence type="ECO:0000256" key="5">
    <source>
        <dbReference type="ARBA" id="ARBA00023315"/>
    </source>
</evidence>
<dbReference type="Gene3D" id="2.40.440.10">
    <property type="entry name" value="L,D-transpeptidase catalytic domain-like"/>
    <property type="match status" value="1"/>
</dbReference>
<keyword evidence="9" id="KW-1133">Transmembrane helix</keyword>
<dbReference type="STRING" id="335973.SAMN04488693_10888"/>
<reference evidence="11 12" key="1">
    <citation type="submission" date="2016-10" db="EMBL/GenBank/DDBJ databases">
        <authorList>
            <person name="de Groot N.N."/>
        </authorList>
    </citation>
    <scope>NUCLEOTIDE SEQUENCE [LARGE SCALE GENOMIC DNA]</scope>
    <source>
        <strain evidence="11 12">NP_1H</strain>
    </source>
</reference>
<keyword evidence="5" id="KW-0012">Acyltransferase</keyword>